<accession>A0ABU1TJH3</accession>
<feature type="signal peptide" evidence="1">
    <location>
        <begin position="1"/>
        <end position="32"/>
    </location>
</feature>
<evidence type="ECO:0000313" key="4">
    <source>
        <dbReference type="Proteomes" id="UP001247620"/>
    </source>
</evidence>
<feature type="domain" description="SPOR" evidence="2">
    <location>
        <begin position="66"/>
        <end position="142"/>
    </location>
</feature>
<organism evidence="3 4">
    <name type="scientific">Mucilaginibacter pocheonensis</name>
    <dbReference type="NCBI Taxonomy" id="398050"/>
    <lineage>
        <taxon>Bacteria</taxon>
        <taxon>Pseudomonadati</taxon>
        <taxon>Bacteroidota</taxon>
        <taxon>Sphingobacteriia</taxon>
        <taxon>Sphingobacteriales</taxon>
        <taxon>Sphingobacteriaceae</taxon>
        <taxon>Mucilaginibacter</taxon>
    </lineage>
</organism>
<evidence type="ECO:0000313" key="3">
    <source>
        <dbReference type="EMBL" id="MDR6945365.1"/>
    </source>
</evidence>
<dbReference type="Proteomes" id="UP001247620">
    <property type="component" value="Unassembled WGS sequence"/>
</dbReference>
<dbReference type="PROSITE" id="PS51724">
    <property type="entry name" value="SPOR"/>
    <property type="match status" value="1"/>
</dbReference>
<name>A0ABU1TJH3_9SPHI</name>
<dbReference type="InterPro" id="IPR036680">
    <property type="entry name" value="SPOR-like_sf"/>
</dbReference>
<sequence>MKTAVFDHKAKSALIKYCIFFVLATASVPTFAQQARGRVEVIKDPLVDTLIAKRFELNKQVGTTPAFSSYGYRVQIFSGSNRKDAYNAQARLQSEYPELRTYIIYSEPNFKVRAGDFRTRLEAEKLMQELRTSFSSLFIISEKINLPKTDTDND</sequence>
<dbReference type="SUPFAM" id="SSF110997">
    <property type="entry name" value="Sporulation related repeat"/>
    <property type="match status" value="1"/>
</dbReference>
<feature type="chain" id="PRO_5046510574" description="SPOR domain-containing protein" evidence="1">
    <location>
        <begin position="33"/>
        <end position="154"/>
    </location>
</feature>
<dbReference type="InterPro" id="IPR007730">
    <property type="entry name" value="SPOR-like_dom"/>
</dbReference>
<keyword evidence="1" id="KW-0732">Signal</keyword>
<evidence type="ECO:0000256" key="1">
    <source>
        <dbReference type="SAM" id="SignalP"/>
    </source>
</evidence>
<dbReference type="EMBL" id="JAVDUU010000006">
    <property type="protein sequence ID" value="MDR6945365.1"/>
    <property type="molecule type" value="Genomic_DNA"/>
</dbReference>
<dbReference type="RefSeq" id="WP_310103261.1">
    <property type="nucleotide sequence ID" value="NZ_JAVDUU010000006.1"/>
</dbReference>
<keyword evidence="4" id="KW-1185">Reference proteome</keyword>
<dbReference type="Gene3D" id="3.30.70.1070">
    <property type="entry name" value="Sporulation related repeat"/>
    <property type="match status" value="1"/>
</dbReference>
<reference evidence="3 4" key="1">
    <citation type="submission" date="2023-07" db="EMBL/GenBank/DDBJ databases">
        <title>Sorghum-associated microbial communities from plants grown in Nebraska, USA.</title>
        <authorList>
            <person name="Schachtman D."/>
        </authorList>
    </citation>
    <scope>NUCLEOTIDE SEQUENCE [LARGE SCALE GENOMIC DNA]</scope>
    <source>
        <strain evidence="3 4">3262</strain>
    </source>
</reference>
<comment type="caution">
    <text evidence="3">The sequence shown here is derived from an EMBL/GenBank/DDBJ whole genome shotgun (WGS) entry which is preliminary data.</text>
</comment>
<gene>
    <name evidence="3" type="ORF">J2W55_005237</name>
</gene>
<protein>
    <recommendedName>
        <fullName evidence="2">SPOR domain-containing protein</fullName>
    </recommendedName>
</protein>
<evidence type="ECO:0000259" key="2">
    <source>
        <dbReference type="PROSITE" id="PS51724"/>
    </source>
</evidence>
<proteinExistence type="predicted"/>
<dbReference type="Pfam" id="PF05036">
    <property type="entry name" value="SPOR"/>
    <property type="match status" value="1"/>
</dbReference>